<dbReference type="InterPro" id="IPR018385">
    <property type="entry name" value="C4_dicarb_anaerob_car-like"/>
</dbReference>
<comment type="subcellular location">
    <subcellularLocation>
        <location evidence="1">Cell membrane</location>
        <topology evidence="1">Multi-pass membrane protein</topology>
    </subcellularLocation>
</comment>
<gene>
    <name evidence="7" type="ORF">SDC9_100238</name>
</gene>
<name>A0A645AK25_9ZZZZ</name>
<evidence type="ECO:0000256" key="5">
    <source>
        <dbReference type="ARBA" id="ARBA00023136"/>
    </source>
</evidence>
<evidence type="ECO:0000256" key="3">
    <source>
        <dbReference type="ARBA" id="ARBA00022692"/>
    </source>
</evidence>
<evidence type="ECO:0000256" key="6">
    <source>
        <dbReference type="SAM" id="Phobius"/>
    </source>
</evidence>
<comment type="caution">
    <text evidence="7">The sequence shown here is derived from an EMBL/GenBank/DDBJ whole genome shotgun (WGS) entry which is preliminary data.</text>
</comment>
<proteinExistence type="predicted"/>
<evidence type="ECO:0000256" key="2">
    <source>
        <dbReference type="ARBA" id="ARBA00022475"/>
    </source>
</evidence>
<feature type="transmembrane region" description="Helical" evidence="6">
    <location>
        <begin position="50"/>
        <end position="70"/>
    </location>
</feature>
<keyword evidence="4 6" id="KW-1133">Transmembrane helix</keyword>
<accession>A0A645AK25</accession>
<evidence type="ECO:0008006" key="8">
    <source>
        <dbReference type="Google" id="ProtNLM"/>
    </source>
</evidence>
<sequence>MGETLGMTGNVVCSAFQYGDGFTNLVTPALGATAGSLALAGVPVGKWFKWALPSILIMSAFCWVVLYFLANAGWMGF</sequence>
<dbReference type="GO" id="GO:0005886">
    <property type="term" value="C:plasma membrane"/>
    <property type="evidence" value="ECO:0007669"/>
    <property type="project" value="UniProtKB-SubCell"/>
</dbReference>
<organism evidence="7">
    <name type="scientific">bioreactor metagenome</name>
    <dbReference type="NCBI Taxonomy" id="1076179"/>
    <lineage>
        <taxon>unclassified sequences</taxon>
        <taxon>metagenomes</taxon>
        <taxon>ecological metagenomes</taxon>
    </lineage>
</organism>
<keyword evidence="3 6" id="KW-0812">Transmembrane</keyword>
<keyword evidence="5 6" id="KW-0472">Membrane</keyword>
<evidence type="ECO:0000256" key="1">
    <source>
        <dbReference type="ARBA" id="ARBA00004651"/>
    </source>
</evidence>
<evidence type="ECO:0000313" key="7">
    <source>
        <dbReference type="EMBL" id="MPM53470.1"/>
    </source>
</evidence>
<protein>
    <recommendedName>
        <fullName evidence="8">C4-dicarboxylate anaerobic carrier</fullName>
    </recommendedName>
</protein>
<dbReference type="AlphaFoldDB" id="A0A645AK25"/>
<reference evidence="7" key="1">
    <citation type="submission" date="2019-08" db="EMBL/GenBank/DDBJ databases">
        <authorList>
            <person name="Kucharzyk K."/>
            <person name="Murdoch R.W."/>
            <person name="Higgins S."/>
            <person name="Loffler F."/>
        </authorList>
    </citation>
    <scope>NUCLEOTIDE SEQUENCE</scope>
</reference>
<evidence type="ECO:0000256" key="4">
    <source>
        <dbReference type="ARBA" id="ARBA00022989"/>
    </source>
</evidence>
<keyword evidence="2" id="KW-1003">Cell membrane</keyword>
<dbReference type="Pfam" id="PF03606">
    <property type="entry name" value="DcuC"/>
    <property type="match status" value="1"/>
</dbReference>
<dbReference type="EMBL" id="VSSQ01014354">
    <property type="protein sequence ID" value="MPM53470.1"/>
    <property type="molecule type" value="Genomic_DNA"/>
</dbReference>